<evidence type="ECO:0000259" key="7">
    <source>
        <dbReference type="Pfam" id="PF00717"/>
    </source>
</evidence>
<dbReference type="PANTHER" id="PTHR10806">
    <property type="entry name" value="SIGNAL PEPTIDASE COMPLEX CATALYTIC SUBUNIT SEC11"/>
    <property type="match status" value="1"/>
</dbReference>
<evidence type="ECO:0000256" key="3">
    <source>
        <dbReference type="ARBA" id="ARBA00022692"/>
    </source>
</evidence>
<evidence type="ECO:0000256" key="4">
    <source>
        <dbReference type="ARBA" id="ARBA00022989"/>
    </source>
</evidence>
<dbReference type="InterPro" id="IPR001733">
    <property type="entry name" value="Peptidase_S26B"/>
</dbReference>
<feature type="transmembrane region" description="Helical" evidence="6">
    <location>
        <begin position="12"/>
        <end position="32"/>
    </location>
</feature>
<evidence type="ECO:0000256" key="1">
    <source>
        <dbReference type="ARBA" id="ARBA00004370"/>
    </source>
</evidence>
<evidence type="ECO:0000256" key="2">
    <source>
        <dbReference type="ARBA" id="ARBA00022670"/>
    </source>
</evidence>
<dbReference type="Gene3D" id="2.10.109.10">
    <property type="entry name" value="Umud Fragment, subunit A"/>
    <property type="match status" value="1"/>
</dbReference>
<dbReference type="PANTHER" id="PTHR10806:SF6">
    <property type="entry name" value="SIGNAL PEPTIDASE COMPLEX CATALYTIC SUBUNIT SEC11"/>
    <property type="match status" value="1"/>
</dbReference>
<keyword evidence="2" id="KW-0645">Protease</keyword>
<dbReference type="AlphaFoldDB" id="A0A7C4JK83"/>
<protein>
    <submittedName>
        <fullName evidence="9">Signal peptidase I</fullName>
        <ecNumber evidence="9">3.4.21.89</ecNumber>
    </submittedName>
</protein>
<dbReference type="GO" id="GO:0009003">
    <property type="term" value="F:signal peptidase activity"/>
    <property type="evidence" value="ECO:0007669"/>
    <property type="project" value="UniProtKB-EC"/>
</dbReference>
<keyword evidence="4 6" id="KW-1133">Transmembrane helix</keyword>
<keyword evidence="9" id="KW-0378">Hydrolase</keyword>
<evidence type="ECO:0000256" key="6">
    <source>
        <dbReference type="SAM" id="Phobius"/>
    </source>
</evidence>
<dbReference type="SUPFAM" id="SSF51306">
    <property type="entry name" value="LexA/Signal peptidase"/>
    <property type="match status" value="1"/>
</dbReference>
<reference evidence="9" key="1">
    <citation type="journal article" date="2020" name="mSystems">
        <title>Genome- and Community-Level Interaction Insights into Carbon Utilization and Element Cycling Functions of Hydrothermarchaeota in Hydrothermal Sediment.</title>
        <authorList>
            <person name="Zhou Z."/>
            <person name="Liu Y."/>
            <person name="Xu W."/>
            <person name="Pan J."/>
            <person name="Luo Z.H."/>
            <person name="Li M."/>
        </authorList>
    </citation>
    <scope>NUCLEOTIDE SEQUENCE [LARGE SCALE GENOMIC DNA]</scope>
    <source>
        <strain evidence="9">SpSt-637</strain>
        <strain evidence="8">SpSt-667</strain>
    </source>
</reference>
<comment type="caution">
    <text evidence="9">The sequence shown here is derived from an EMBL/GenBank/DDBJ whole genome shotgun (WGS) entry which is preliminary data.</text>
</comment>
<dbReference type="InterPro" id="IPR036286">
    <property type="entry name" value="LexA/Signal_pep-like_sf"/>
</dbReference>
<dbReference type="InterPro" id="IPR015927">
    <property type="entry name" value="Peptidase_S24_S26A/B/C"/>
</dbReference>
<feature type="domain" description="Peptidase S24/S26A/S26B/S26C" evidence="7">
    <location>
        <begin position="34"/>
        <end position="85"/>
    </location>
</feature>
<dbReference type="Pfam" id="PF00717">
    <property type="entry name" value="Peptidase_S24"/>
    <property type="match status" value="1"/>
</dbReference>
<keyword evidence="5 6" id="KW-0472">Membrane</keyword>
<gene>
    <name evidence="9" type="ORF">ENU08_00900</name>
    <name evidence="8" type="ORF">ENU41_06935</name>
</gene>
<dbReference type="EC" id="3.4.21.89" evidence="9"/>
<evidence type="ECO:0000313" key="9">
    <source>
        <dbReference type="EMBL" id="HGQ63793.1"/>
    </source>
</evidence>
<dbReference type="EMBL" id="DTCK01000041">
    <property type="protein sequence ID" value="HGQ36393.1"/>
    <property type="molecule type" value="Genomic_DNA"/>
</dbReference>
<organism evidence="9">
    <name type="scientific">Ignisphaera aggregans</name>
    <dbReference type="NCBI Taxonomy" id="334771"/>
    <lineage>
        <taxon>Archaea</taxon>
        <taxon>Thermoproteota</taxon>
        <taxon>Thermoprotei</taxon>
        <taxon>Desulfurococcales</taxon>
        <taxon>Desulfurococcaceae</taxon>
        <taxon>Ignisphaera</taxon>
    </lineage>
</organism>
<name>A0A7C4JK83_9CREN</name>
<proteinExistence type="predicted"/>
<sequence>MNLKHTIILLENIFVLFLVVLLIYINIAYYVFGHITLAVVKGQSMFPILRENDLVVILPNKDIALGDVVIFKNDRDEYVIHRVIAIAECEDNTRVYVTKGDNNRLVDSVSWGIALRVSKTCSIKKIYVLEGFEPYIDQVCDGRYIKGIPEGRIIGKALSLFNMIVKITGISSLRP</sequence>
<dbReference type="EMBL" id="DTBD01000006">
    <property type="protein sequence ID" value="HGQ63793.1"/>
    <property type="molecule type" value="Genomic_DNA"/>
</dbReference>
<keyword evidence="3 6" id="KW-0812">Transmembrane</keyword>
<comment type="subcellular location">
    <subcellularLocation>
        <location evidence="1">Membrane</location>
    </subcellularLocation>
</comment>
<evidence type="ECO:0000313" key="8">
    <source>
        <dbReference type="EMBL" id="HGQ36393.1"/>
    </source>
</evidence>
<accession>A0A7C4JK83</accession>
<evidence type="ECO:0000256" key="5">
    <source>
        <dbReference type="ARBA" id="ARBA00023136"/>
    </source>
</evidence>
<dbReference type="GO" id="GO:0006465">
    <property type="term" value="P:signal peptide processing"/>
    <property type="evidence" value="ECO:0007669"/>
    <property type="project" value="InterPro"/>
</dbReference>
<dbReference type="NCBIfam" id="TIGR02228">
    <property type="entry name" value="sigpep_I_arch"/>
    <property type="match status" value="1"/>
</dbReference>
<dbReference type="GO" id="GO:0016020">
    <property type="term" value="C:membrane"/>
    <property type="evidence" value="ECO:0007669"/>
    <property type="project" value="UniProtKB-SubCell"/>
</dbReference>
<dbReference type="CDD" id="cd06462">
    <property type="entry name" value="Peptidase_S24_S26"/>
    <property type="match status" value="1"/>
</dbReference>